<keyword evidence="2" id="KW-0560">Oxidoreductase</keyword>
<dbReference type="SUPFAM" id="SSF50998">
    <property type="entry name" value="Quinoprotein alcohol dehydrogenase-like"/>
    <property type="match status" value="1"/>
</dbReference>
<name>A0A4U9HT43_9ENTR</name>
<gene>
    <name evidence="2" type="primary">quiA_2</name>
    <name evidence="2" type="ORF">NCTC13032_02146</name>
</gene>
<proteinExistence type="predicted"/>
<dbReference type="EMBL" id="LR590464">
    <property type="protein sequence ID" value="VTP65679.1"/>
    <property type="molecule type" value="Genomic_DNA"/>
</dbReference>
<dbReference type="Pfam" id="PF01011">
    <property type="entry name" value="PQQ"/>
    <property type="match status" value="1"/>
</dbReference>
<dbReference type="GO" id="GO:0047519">
    <property type="term" value="F:quinate dehydrogenase (quinone) activity"/>
    <property type="evidence" value="ECO:0007669"/>
    <property type="project" value="UniProtKB-EC"/>
</dbReference>
<dbReference type="InterPro" id="IPR002372">
    <property type="entry name" value="PQQ_rpt_dom"/>
</dbReference>
<organism evidence="2 3">
    <name type="scientific">Leclercia adecarboxylata</name>
    <dbReference type="NCBI Taxonomy" id="83655"/>
    <lineage>
        <taxon>Bacteria</taxon>
        <taxon>Pseudomonadati</taxon>
        <taxon>Pseudomonadota</taxon>
        <taxon>Gammaproteobacteria</taxon>
        <taxon>Enterobacterales</taxon>
        <taxon>Enterobacteriaceae</taxon>
        <taxon>Leclercia</taxon>
    </lineage>
</organism>
<feature type="domain" description="Pyrrolo-quinoline quinone repeat" evidence="1">
    <location>
        <begin position="4"/>
        <end position="71"/>
    </location>
</feature>
<evidence type="ECO:0000259" key="1">
    <source>
        <dbReference type="Pfam" id="PF01011"/>
    </source>
</evidence>
<accession>A0A4U9HT43</accession>
<dbReference type="InterPro" id="IPR011047">
    <property type="entry name" value="Quinoprotein_ADH-like_sf"/>
</dbReference>
<dbReference type="Proteomes" id="UP000310719">
    <property type="component" value="Chromosome"/>
</dbReference>
<reference evidence="2 3" key="1">
    <citation type="submission" date="2019-05" db="EMBL/GenBank/DDBJ databases">
        <authorList>
            <consortium name="Pathogen Informatics"/>
        </authorList>
    </citation>
    <scope>NUCLEOTIDE SEQUENCE [LARGE SCALE GENOMIC DNA]</scope>
    <source>
        <strain evidence="2 3">NCTC13032</strain>
    </source>
</reference>
<dbReference type="AlphaFoldDB" id="A0A4U9HT43"/>
<dbReference type="Gene3D" id="2.140.10.10">
    <property type="entry name" value="Quinoprotein alcohol dehydrogenase-like superfamily"/>
    <property type="match status" value="1"/>
</dbReference>
<dbReference type="EC" id="1.1.5.8" evidence="2"/>
<evidence type="ECO:0000313" key="3">
    <source>
        <dbReference type="Proteomes" id="UP000310719"/>
    </source>
</evidence>
<evidence type="ECO:0000313" key="2">
    <source>
        <dbReference type="EMBL" id="VTP65679.1"/>
    </source>
</evidence>
<sequence length="78" mass="8062">MNSVTPELIALDADTGQFCEDFGNHGRVSLSAQMGKGADTGLYYPTSAPTLAGTTVVVGGRVADNVATDMPGRRGARF</sequence>
<protein>
    <submittedName>
        <fullName evidence="2">Quinate/shikimate dehydrogenase (Quinone)</fullName>
        <ecNumber evidence="2">1.1.5.8</ecNumber>
    </submittedName>
</protein>